<proteinExistence type="predicted"/>
<evidence type="ECO:0000259" key="2">
    <source>
        <dbReference type="PROSITE" id="PS50206"/>
    </source>
</evidence>
<evidence type="ECO:0000313" key="3">
    <source>
        <dbReference type="EMBL" id="TDD16360.1"/>
    </source>
</evidence>
<feature type="domain" description="Rhodanese" evidence="2">
    <location>
        <begin position="361"/>
        <end position="438"/>
    </location>
</feature>
<dbReference type="InterPro" id="IPR001279">
    <property type="entry name" value="Metallo-B-lactamas"/>
</dbReference>
<gene>
    <name evidence="3" type="ORF">E1218_29930</name>
</gene>
<dbReference type="Pfam" id="PF00753">
    <property type="entry name" value="Lactamase_B"/>
    <property type="match status" value="1"/>
</dbReference>
<evidence type="ECO:0000256" key="1">
    <source>
        <dbReference type="ARBA" id="ARBA00022723"/>
    </source>
</evidence>
<keyword evidence="4" id="KW-1185">Reference proteome</keyword>
<dbReference type="CDD" id="cd00158">
    <property type="entry name" value="RHOD"/>
    <property type="match status" value="2"/>
</dbReference>
<dbReference type="Gene3D" id="3.60.15.10">
    <property type="entry name" value="Ribonuclease Z/Hydroxyacylglutathione hydrolase-like"/>
    <property type="match status" value="1"/>
</dbReference>
<dbReference type="InterPro" id="IPR044528">
    <property type="entry name" value="POD-like_MBL-fold"/>
</dbReference>
<dbReference type="GO" id="GO:0046872">
    <property type="term" value="F:metal ion binding"/>
    <property type="evidence" value="ECO:0007669"/>
    <property type="project" value="UniProtKB-KW"/>
</dbReference>
<dbReference type="PANTHER" id="PTHR43084:SF1">
    <property type="entry name" value="PERSULFIDE DIOXYGENASE ETHE1, MITOCHONDRIAL"/>
    <property type="match status" value="1"/>
</dbReference>
<dbReference type="PANTHER" id="PTHR43084">
    <property type="entry name" value="PERSULFIDE DIOXYGENASE ETHE1"/>
    <property type="match status" value="1"/>
</dbReference>
<organism evidence="3 4">
    <name type="scientific">Kribbella turkmenica</name>
    <dbReference type="NCBI Taxonomy" id="2530375"/>
    <lineage>
        <taxon>Bacteria</taxon>
        <taxon>Bacillati</taxon>
        <taxon>Actinomycetota</taxon>
        <taxon>Actinomycetes</taxon>
        <taxon>Propionibacteriales</taxon>
        <taxon>Kribbellaceae</taxon>
        <taxon>Kribbella</taxon>
    </lineage>
</organism>
<dbReference type="SUPFAM" id="SSF56281">
    <property type="entry name" value="Metallo-hydrolase/oxidoreductase"/>
    <property type="match status" value="1"/>
</dbReference>
<dbReference type="GO" id="GO:0070813">
    <property type="term" value="P:hydrogen sulfide metabolic process"/>
    <property type="evidence" value="ECO:0007669"/>
    <property type="project" value="TreeGrafter"/>
</dbReference>
<dbReference type="Pfam" id="PF00581">
    <property type="entry name" value="Rhodanese"/>
    <property type="match status" value="2"/>
</dbReference>
<dbReference type="AlphaFoldDB" id="A0A4R4WPQ3"/>
<dbReference type="Gene3D" id="3.40.250.10">
    <property type="entry name" value="Rhodanese-like domain"/>
    <property type="match status" value="2"/>
</dbReference>
<dbReference type="SMART" id="SM00849">
    <property type="entry name" value="Lactamase_B"/>
    <property type="match status" value="1"/>
</dbReference>
<dbReference type="InterPro" id="IPR001763">
    <property type="entry name" value="Rhodanese-like_dom"/>
</dbReference>
<protein>
    <submittedName>
        <fullName evidence="3">MBL fold metallo-hydrolase</fullName>
    </submittedName>
</protein>
<dbReference type="Proteomes" id="UP000295172">
    <property type="component" value="Unassembled WGS sequence"/>
</dbReference>
<dbReference type="OrthoDB" id="3196337at2"/>
<dbReference type="GO" id="GO:0016787">
    <property type="term" value="F:hydrolase activity"/>
    <property type="evidence" value="ECO:0007669"/>
    <property type="project" value="UniProtKB-KW"/>
</dbReference>
<keyword evidence="3" id="KW-0378">Hydrolase</keyword>
<dbReference type="SMART" id="SM00450">
    <property type="entry name" value="RHOD"/>
    <property type="match status" value="2"/>
</dbReference>
<keyword evidence="1" id="KW-0479">Metal-binding</keyword>
<dbReference type="InterPro" id="IPR036866">
    <property type="entry name" value="RibonucZ/Hydroxyglut_hydro"/>
</dbReference>
<evidence type="ECO:0000313" key="4">
    <source>
        <dbReference type="Proteomes" id="UP000295172"/>
    </source>
</evidence>
<feature type="domain" description="Rhodanese" evidence="2">
    <location>
        <begin position="258"/>
        <end position="348"/>
    </location>
</feature>
<dbReference type="SUPFAM" id="SSF52821">
    <property type="entry name" value="Rhodanese/Cell cycle control phosphatase"/>
    <property type="match status" value="2"/>
</dbReference>
<dbReference type="EMBL" id="SMKR01000178">
    <property type="protein sequence ID" value="TDD16360.1"/>
    <property type="molecule type" value="Genomic_DNA"/>
</dbReference>
<reference evidence="3 4" key="1">
    <citation type="submission" date="2019-02" db="EMBL/GenBank/DDBJ databases">
        <title>Draft genome sequences of novel Actinobacteria.</title>
        <authorList>
            <person name="Sahin N."/>
            <person name="Ay H."/>
            <person name="Saygin H."/>
        </authorList>
    </citation>
    <scope>NUCLEOTIDE SEQUENCE [LARGE SCALE GENOMIC DNA]</scope>
    <source>
        <strain evidence="3 4">16K104</strain>
    </source>
</reference>
<dbReference type="InterPro" id="IPR036873">
    <property type="entry name" value="Rhodanese-like_dom_sf"/>
</dbReference>
<dbReference type="RefSeq" id="WP_132326303.1">
    <property type="nucleotide sequence ID" value="NZ_SMKR01000178.1"/>
</dbReference>
<accession>A0A4R4WPQ3</accession>
<comment type="caution">
    <text evidence="3">The sequence shown here is derived from an EMBL/GenBank/DDBJ whole genome shotgun (WGS) entry which is preliminary data.</text>
</comment>
<dbReference type="CDD" id="cd07724">
    <property type="entry name" value="POD-like_MBL-fold"/>
    <property type="match status" value="1"/>
</dbReference>
<dbReference type="GO" id="GO:0006749">
    <property type="term" value="P:glutathione metabolic process"/>
    <property type="evidence" value="ECO:0007669"/>
    <property type="project" value="InterPro"/>
</dbReference>
<sequence length="444" mass="46872">MTVVPVVDEGLGNSAYLVDLGDGRALVVDVSVDLRATSAAAGRRGLTVAFAADTHLHADFVSGARQLSAGHGAQVLASADGQREFEHRGLHDGDEVDLGGLRLRALGTPGHTHEHLSFLLLDDDRPLGVFTGGSLIVDSAARTDLVSPDQTEALARAQYASLQRLIELPDAVAVWPTHGAGSFCSGPPGVDRVSTIGREKAANPLLQVESEDAFVKELLGSLGSFPAYFHRLAEVNRRGPALRDRAPSLPPLDVEALRSMEAELIDVRPAAHFAAHHVPGALSIPLRAAFASWLGWLAPNDRPLVVIRDPDQDPDEIAWQAAKIDYRFTGELTGGTEAWAAAGQPVEGLPMIRPGEVAGAVLDVRQESEFEGGHLPDAQHIELGSLPDRLAEIPRGPLVVMCGHGERAMTAASLLQRAGRRDLAVLSGGAADWSAATARALEAG</sequence>
<dbReference type="InterPro" id="IPR051682">
    <property type="entry name" value="Mito_Persulfide_Diox"/>
</dbReference>
<name>A0A4R4WPQ3_9ACTN</name>
<dbReference type="PROSITE" id="PS50206">
    <property type="entry name" value="RHODANESE_3"/>
    <property type="match status" value="2"/>
</dbReference>
<dbReference type="GO" id="GO:0050313">
    <property type="term" value="F:sulfur dioxygenase activity"/>
    <property type="evidence" value="ECO:0007669"/>
    <property type="project" value="InterPro"/>
</dbReference>